<dbReference type="EMBL" id="JAVHUY010000062">
    <property type="protein sequence ID" value="MDQ7910786.1"/>
    <property type="molecule type" value="Genomic_DNA"/>
</dbReference>
<evidence type="ECO:0008006" key="5">
    <source>
        <dbReference type="Google" id="ProtNLM"/>
    </source>
</evidence>
<proteinExistence type="predicted"/>
<organism evidence="3 4">
    <name type="scientific">Phytohabitans maris</name>
    <dbReference type="NCBI Taxonomy" id="3071409"/>
    <lineage>
        <taxon>Bacteria</taxon>
        <taxon>Bacillati</taxon>
        <taxon>Actinomycetota</taxon>
        <taxon>Actinomycetes</taxon>
        <taxon>Micromonosporales</taxon>
        <taxon>Micromonosporaceae</taxon>
    </lineage>
</organism>
<feature type="region of interest" description="Disordered" evidence="2">
    <location>
        <begin position="1"/>
        <end position="21"/>
    </location>
</feature>
<evidence type="ECO:0000256" key="2">
    <source>
        <dbReference type="SAM" id="MobiDB-lite"/>
    </source>
</evidence>
<evidence type="ECO:0000313" key="4">
    <source>
        <dbReference type="Proteomes" id="UP001230908"/>
    </source>
</evidence>
<dbReference type="Proteomes" id="UP001230908">
    <property type="component" value="Unassembled WGS sequence"/>
</dbReference>
<name>A0ABU0ZUR4_9ACTN</name>
<feature type="coiled-coil region" evidence="1">
    <location>
        <begin position="174"/>
        <end position="201"/>
    </location>
</feature>
<reference evidence="3 4" key="1">
    <citation type="submission" date="2023-08" db="EMBL/GenBank/DDBJ databases">
        <title>Phytohabitans sansha sp. nov., isolated from marine sediment.</title>
        <authorList>
            <person name="Zhao Y."/>
            <person name="Yi K."/>
        </authorList>
    </citation>
    <scope>NUCLEOTIDE SEQUENCE [LARGE SCALE GENOMIC DNA]</scope>
    <source>
        <strain evidence="3 4">ZYX-F-186</strain>
    </source>
</reference>
<evidence type="ECO:0000313" key="3">
    <source>
        <dbReference type="EMBL" id="MDQ7910786.1"/>
    </source>
</evidence>
<keyword evidence="4" id="KW-1185">Reference proteome</keyword>
<sequence>MEPITLVRRPAPEPPKPPSLESTLELLASAEAAVSQSAAMAESKTHEAERLALQLAEAQALAAEDALANPEAIGQITQQLRQLQAEQDLAHQAAELAMVKVDDARRGVVAAKVEAIRARGRRLREVAEIRRARTAELLAGVQAFEGCLYAPAVTWTGGGEHRAVSISQKIENRAGWLDREARDLEQKLQRAESAQQLAKLASKGMPEETDAERIALASVAAEAPDALDG</sequence>
<evidence type="ECO:0000256" key="1">
    <source>
        <dbReference type="SAM" id="Coils"/>
    </source>
</evidence>
<protein>
    <recommendedName>
        <fullName evidence="5">PspA/IM30 family protein</fullName>
    </recommendedName>
</protein>
<keyword evidence="1" id="KW-0175">Coiled coil</keyword>
<gene>
    <name evidence="3" type="ORF">RB614_40475</name>
</gene>
<comment type="caution">
    <text evidence="3">The sequence shown here is derived from an EMBL/GenBank/DDBJ whole genome shotgun (WGS) entry which is preliminary data.</text>
</comment>
<dbReference type="RefSeq" id="WP_308718027.1">
    <property type="nucleotide sequence ID" value="NZ_JAVHUY010000062.1"/>
</dbReference>
<accession>A0ABU0ZUR4</accession>